<dbReference type="GO" id="GO:0005886">
    <property type="term" value="C:plasma membrane"/>
    <property type="evidence" value="ECO:0007669"/>
    <property type="project" value="UniProtKB-SubCell"/>
</dbReference>
<keyword evidence="4 5" id="KW-0472">Membrane</keyword>
<evidence type="ECO:0000256" key="1">
    <source>
        <dbReference type="ARBA" id="ARBA00004127"/>
    </source>
</evidence>
<dbReference type="OrthoDB" id="9811718at2"/>
<keyword evidence="5" id="KW-0874">Quinone</keyword>
<dbReference type="GO" id="GO:0008137">
    <property type="term" value="F:NADH dehydrogenase (ubiquinone) activity"/>
    <property type="evidence" value="ECO:0007669"/>
    <property type="project" value="InterPro"/>
</dbReference>
<proteinExistence type="inferred from homology"/>
<comment type="subcellular location">
    <subcellularLocation>
        <location evidence="5">Cell membrane</location>
        <topology evidence="5">Multi-pass membrane protein</topology>
    </subcellularLocation>
    <subcellularLocation>
        <location evidence="1">Endomembrane system</location>
        <topology evidence="1">Multi-pass membrane protein</topology>
    </subcellularLocation>
    <subcellularLocation>
        <location evidence="6">Membrane</location>
        <topology evidence="6">Multi-pass membrane protein</topology>
    </subcellularLocation>
</comment>
<keyword evidence="5" id="KW-0520">NAD</keyword>
<name>A0A4V3DBF5_9HYPH</name>
<dbReference type="Pfam" id="PF00361">
    <property type="entry name" value="Proton_antipo_M"/>
    <property type="match status" value="1"/>
</dbReference>
<dbReference type="GO" id="GO:0042773">
    <property type="term" value="P:ATP synthesis coupled electron transport"/>
    <property type="evidence" value="ECO:0007669"/>
    <property type="project" value="InterPro"/>
</dbReference>
<feature type="domain" description="NADH:quinone oxidoreductase/Mrp antiporter transmembrane" evidence="7">
    <location>
        <begin position="127"/>
        <end position="420"/>
    </location>
</feature>
<feature type="transmembrane region" description="Helical" evidence="5">
    <location>
        <begin position="301"/>
        <end position="323"/>
    </location>
</feature>
<dbReference type="HAMAP" id="MF_00445">
    <property type="entry name" value="NDH1_NuoN_1"/>
    <property type="match status" value="1"/>
</dbReference>
<keyword evidence="5" id="KW-0830">Ubiquinone</keyword>
<keyword evidence="5" id="KW-0813">Transport</keyword>
<dbReference type="PRINTS" id="PR01434">
    <property type="entry name" value="NADHDHGNASE5"/>
</dbReference>
<dbReference type="PANTHER" id="PTHR22773">
    <property type="entry name" value="NADH DEHYDROGENASE"/>
    <property type="match status" value="1"/>
</dbReference>
<reference evidence="8 9" key="1">
    <citation type="submission" date="2019-03" db="EMBL/GenBank/DDBJ databases">
        <title>Genomic Encyclopedia of Type Strains, Phase III (KMG-III): the genomes of soil and plant-associated and newly described type strains.</title>
        <authorList>
            <person name="Whitman W."/>
        </authorList>
    </citation>
    <scope>NUCLEOTIDE SEQUENCE [LARGE SCALE GENOMIC DNA]</scope>
    <source>
        <strain evidence="8 9">CGMCC 1.7002</strain>
    </source>
</reference>
<sequence length="482" mass="51392">MNSDLTSFADLAPAFPELMLAIGAIVLLMVGVFTSSKNANQVVLGIAMALLALTALLEVAHPADGVLFNGAFVQDSFARFMKVLVLIGSAFALAISVSSADEHKLNKFEYPVLVVLATLGMLMMISANDLISLYVGLELQSLSLYVIAAFKRDSSKATEAGLKYFVLGALSSGMLLYGSSMVYGFTGHTQLDEIARAISLGEPSLGLIVGLVFVMAGLAFKISAVPFHMWTPDVYQGVPTPVTAFFASAPKVAAMALFVRVVFDTFEPIARDWQQIVIFISIASMVLAAFAAIGQKNIKRLIAYSSIGHVGFALVGLSAGSQIGVEGVAVYMAIYLTMTLGLFACILALKNDEGYVEQIDDLAGLAQSRPFVAAGIAIIMFSLIGLPPLAGFFAKWQVFLAAIEAQLFILAVIGVLASAVSAFYYLRVIKVMYFDEVVHQFDDSALALRVIIALAGFLIVTYYLTLGVPLTQWAQTAAGSLF</sequence>
<evidence type="ECO:0000256" key="2">
    <source>
        <dbReference type="ARBA" id="ARBA00022692"/>
    </source>
</evidence>
<dbReference type="InterPro" id="IPR010096">
    <property type="entry name" value="NADH-Q_OxRdtase_suN/2"/>
</dbReference>
<protein>
    <recommendedName>
        <fullName evidence="5">NADH-quinone oxidoreductase subunit N</fullName>
        <ecNumber evidence="5">7.1.1.-</ecNumber>
    </recommendedName>
    <alternativeName>
        <fullName evidence="5">NADH dehydrogenase I subunit N</fullName>
    </alternativeName>
    <alternativeName>
        <fullName evidence="5">NDH-1 subunit N</fullName>
    </alternativeName>
</protein>
<evidence type="ECO:0000259" key="7">
    <source>
        <dbReference type="Pfam" id="PF00361"/>
    </source>
</evidence>
<feature type="transmembrane region" description="Helical" evidence="5">
    <location>
        <begin position="242"/>
        <end position="263"/>
    </location>
</feature>
<comment type="function">
    <text evidence="5">NDH-1 shuttles electrons from NADH, via FMN and iron-sulfur (Fe-S) centers, to quinones in the respiratory chain. The immediate electron acceptor for the enzyme in this species is believed to be ubiquinone. Couples the redox reaction to proton translocation (for every two electrons transferred, four hydrogen ions are translocated across the cytoplasmic membrane), and thus conserves the redox energy in a proton gradient.</text>
</comment>
<evidence type="ECO:0000313" key="9">
    <source>
        <dbReference type="Proteomes" id="UP000295391"/>
    </source>
</evidence>
<evidence type="ECO:0000256" key="5">
    <source>
        <dbReference type="HAMAP-Rule" id="MF_00445"/>
    </source>
</evidence>
<feature type="transmembrane region" description="Helical" evidence="5">
    <location>
        <begin position="42"/>
        <end position="60"/>
    </location>
</feature>
<feature type="transmembrane region" description="Helical" evidence="5">
    <location>
        <begin position="205"/>
        <end position="230"/>
    </location>
</feature>
<organism evidence="8 9">
    <name type="scientific">Maritalea mobilis</name>
    <dbReference type="NCBI Taxonomy" id="483324"/>
    <lineage>
        <taxon>Bacteria</taxon>
        <taxon>Pseudomonadati</taxon>
        <taxon>Pseudomonadota</taxon>
        <taxon>Alphaproteobacteria</taxon>
        <taxon>Hyphomicrobiales</taxon>
        <taxon>Devosiaceae</taxon>
        <taxon>Maritalea</taxon>
    </lineage>
</organism>
<dbReference type="GO" id="GO:0050136">
    <property type="term" value="F:NADH dehydrogenase (quinone) (non-electrogenic) activity"/>
    <property type="evidence" value="ECO:0007669"/>
    <property type="project" value="UniProtKB-UniRule"/>
</dbReference>
<feature type="transmembrane region" description="Helical" evidence="5">
    <location>
        <begin position="162"/>
        <end position="185"/>
    </location>
</feature>
<feature type="transmembrane region" description="Helical" evidence="5">
    <location>
        <begin position="446"/>
        <end position="464"/>
    </location>
</feature>
<comment type="caution">
    <text evidence="8">The sequence shown here is derived from an EMBL/GenBank/DDBJ whole genome shotgun (WGS) entry which is preliminary data.</text>
</comment>
<dbReference type="AlphaFoldDB" id="A0A4V3DBF5"/>
<feature type="transmembrane region" description="Helical" evidence="5">
    <location>
        <begin position="80"/>
        <end position="98"/>
    </location>
</feature>
<comment type="catalytic activity">
    <reaction evidence="5">
        <text>a quinone + NADH + 5 H(+)(in) = a quinol + NAD(+) + 4 H(+)(out)</text>
        <dbReference type="Rhea" id="RHEA:57888"/>
        <dbReference type="ChEBI" id="CHEBI:15378"/>
        <dbReference type="ChEBI" id="CHEBI:24646"/>
        <dbReference type="ChEBI" id="CHEBI:57540"/>
        <dbReference type="ChEBI" id="CHEBI:57945"/>
        <dbReference type="ChEBI" id="CHEBI:132124"/>
    </reaction>
</comment>
<feature type="transmembrane region" description="Helical" evidence="5">
    <location>
        <begin position="405"/>
        <end position="426"/>
    </location>
</feature>
<evidence type="ECO:0000256" key="3">
    <source>
        <dbReference type="ARBA" id="ARBA00022989"/>
    </source>
</evidence>
<keyword evidence="3 5" id="KW-1133">Transmembrane helix</keyword>
<feature type="transmembrane region" description="Helical" evidence="5">
    <location>
        <begin position="18"/>
        <end position="35"/>
    </location>
</feature>
<keyword evidence="9" id="KW-1185">Reference proteome</keyword>
<feature type="transmembrane region" description="Helical" evidence="5">
    <location>
        <begin position="110"/>
        <end position="127"/>
    </location>
</feature>
<feature type="transmembrane region" description="Helical" evidence="5">
    <location>
        <begin position="275"/>
        <end position="294"/>
    </location>
</feature>
<keyword evidence="5" id="KW-1003">Cell membrane</keyword>
<dbReference type="InterPro" id="IPR001750">
    <property type="entry name" value="ND/Mrp_TM"/>
</dbReference>
<comment type="subunit">
    <text evidence="5">NDH-1 is composed of 14 different subunits. Subunits NuoA, H, J, K, L, M, N constitute the membrane sector of the complex.</text>
</comment>
<evidence type="ECO:0000256" key="4">
    <source>
        <dbReference type="ARBA" id="ARBA00023136"/>
    </source>
</evidence>
<feature type="transmembrane region" description="Helical" evidence="5">
    <location>
        <begin position="329"/>
        <end position="349"/>
    </location>
</feature>
<dbReference type="EC" id="7.1.1.-" evidence="5"/>
<evidence type="ECO:0000313" key="8">
    <source>
        <dbReference type="EMBL" id="TDQ66378.1"/>
    </source>
</evidence>
<dbReference type="GO" id="GO:0012505">
    <property type="term" value="C:endomembrane system"/>
    <property type="evidence" value="ECO:0007669"/>
    <property type="project" value="UniProtKB-SubCell"/>
</dbReference>
<gene>
    <name evidence="5" type="primary">nuoN</name>
    <name evidence="8" type="ORF">ATL17_0371</name>
</gene>
<dbReference type="EMBL" id="SNYR01000001">
    <property type="protein sequence ID" value="TDQ66378.1"/>
    <property type="molecule type" value="Genomic_DNA"/>
</dbReference>
<dbReference type="RefSeq" id="WP_133571077.1">
    <property type="nucleotide sequence ID" value="NZ_SNYR01000001.1"/>
</dbReference>
<feature type="transmembrane region" description="Helical" evidence="5">
    <location>
        <begin position="133"/>
        <end position="150"/>
    </location>
</feature>
<comment type="similarity">
    <text evidence="5">Belongs to the complex I subunit 2 family.</text>
</comment>
<dbReference type="NCBIfam" id="NF004440">
    <property type="entry name" value="PRK05777.1-3"/>
    <property type="match status" value="1"/>
</dbReference>
<keyword evidence="5" id="KW-1278">Translocase</keyword>
<dbReference type="NCBIfam" id="TIGR01770">
    <property type="entry name" value="NDH_I_N"/>
    <property type="match status" value="1"/>
</dbReference>
<keyword evidence="2 5" id="KW-0812">Transmembrane</keyword>
<dbReference type="Proteomes" id="UP000295391">
    <property type="component" value="Unassembled WGS sequence"/>
</dbReference>
<dbReference type="GO" id="GO:0048038">
    <property type="term" value="F:quinone binding"/>
    <property type="evidence" value="ECO:0007669"/>
    <property type="project" value="UniProtKB-KW"/>
</dbReference>
<feature type="transmembrane region" description="Helical" evidence="5">
    <location>
        <begin position="370"/>
        <end position="393"/>
    </location>
</feature>
<accession>A0A4V3DBF5</accession>
<evidence type="ECO:0000256" key="6">
    <source>
        <dbReference type="RuleBase" id="RU000320"/>
    </source>
</evidence>